<sequence>MNLQLRIYETFSEYRETVEIQKQFLRVFDDRSWNSLLPDSLSLEGVKVELVQKRRLPSALSLWQDCWVILSTPHTMQKVKLIHAEDGLVQDEDGRFFYIQPQDLMFTEKPAPRGAQHEVCFHTGGGEQAVLSYLTRALFWTAHLTLDVQNGQGTLTAWAEVINQTVQDLQVDQAVLIAGDVKLLPPALPEDLYGMEGRAVPAAGMERSMPTAEPQQEQVGLQMFNLTGSFVLRGEGATSLKVLSETLQIHQKAGFVQKVHKYTRNVQGKMQRWYEFEAPCALPQGKMTVRDTGSVVGQHRLSATTAKEKVSFSLGIDPDVNYQREIEVLRANKQITTHRVHLHLENHKDREVTVKYQEHFQTYSETAEAVGETLQAIPEGLQVVEVLQPGQKKTITYLLNFKARV</sequence>
<gene>
    <name evidence="1" type="ORF">DC3_35850</name>
</gene>
<dbReference type="PANTHER" id="PTHR38075:SF1">
    <property type="entry name" value="DUF4139 DOMAIN-CONTAINING PROTEIN"/>
    <property type="match status" value="1"/>
</dbReference>
<dbReference type="RefSeq" id="WP_146886624.1">
    <property type="nucleotide sequence ID" value="NZ_BJXB01000016.1"/>
</dbReference>
<reference evidence="1 2" key="1">
    <citation type="submission" date="2019-07" db="EMBL/GenBank/DDBJ databases">
        <title>Whole genome shotgun sequence of Deinococcus cellulosilyticus NBRC 106333.</title>
        <authorList>
            <person name="Hosoyama A."/>
            <person name="Uohara A."/>
            <person name="Ohji S."/>
            <person name="Ichikawa N."/>
        </authorList>
    </citation>
    <scope>NUCLEOTIDE SEQUENCE [LARGE SCALE GENOMIC DNA]</scope>
    <source>
        <strain evidence="1 2">NBRC 106333</strain>
    </source>
</reference>
<dbReference type="Proteomes" id="UP000321306">
    <property type="component" value="Unassembled WGS sequence"/>
</dbReference>
<name>A0A511N526_DEIC1</name>
<dbReference type="PANTHER" id="PTHR38075">
    <property type="entry name" value="DUF4139 DOMAIN-CONTAINING PROTEIN"/>
    <property type="match status" value="1"/>
</dbReference>
<protein>
    <recommendedName>
        <fullName evidence="3">DUF4139 domain-containing protein</fullName>
    </recommendedName>
</protein>
<dbReference type="OrthoDB" id="63712at2"/>
<keyword evidence="2" id="KW-1185">Reference proteome</keyword>
<evidence type="ECO:0000313" key="2">
    <source>
        <dbReference type="Proteomes" id="UP000321306"/>
    </source>
</evidence>
<organism evidence="1 2">
    <name type="scientific">Deinococcus cellulosilyticus (strain DSM 18568 / NBRC 106333 / KACC 11606 / 5516J-15)</name>
    <dbReference type="NCBI Taxonomy" id="1223518"/>
    <lineage>
        <taxon>Bacteria</taxon>
        <taxon>Thermotogati</taxon>
        <taxon>Deinococcota</taxon>
        <taxon>Deinococci</taxon>
        <taxon>Deinococcales</taxon>
        <taxon>Deinococcaceae</taxon>
        <taxon>Deinococcus</taxon>
    </lineage>
</organism>
<dbReference type="AlphaFoldDB" id="A0A511N526"/>
<comment type="caution">
    <text evidence="1">The sequence shown here is derived from an EMBL/GenBank/DDBJ whole genome shotgun (WGS) entry which is preliminary data.</text>
</comment>
<dbReference type="EMBL" id="BJXB01000016">
    <property type="protein sequence ID" value="GEM47950.1"/>
    <property type="molecule type" value="Genomic_DNA"/>
</dbReference>
<proteinExistence type="predicted"/>
<accession>A0A511N526</accession>
<evidence type="ECO:0008006" key="3">
    <source>
        <dbReference type="Google" id="ProtNLM"/>
    </source>
</evidence>
<evidence type="ECO:0000313" key="1">
    <source>
        <dbReference type="EMBL" id="GEM47950.1"/>
    </source>
</evidence>